<dbReference type="EMBL" id="JAGMWT010000003">
    <property type="protein sequence ID" value="KAH7131897.1"/>
    <property type="molecule type" value="Genomic_DNA"/>
</dbReference>
<name>A0A9P9ISQ2_9PLEO</name>
<reference evidence="1" key="1">
    <citation type="journal article" date="2021" name="Nat. Commun.">
        <title>Genetic determinants of endophytism in the Arabidopsis root mycobiome.</title>
        <authorList>
            <person name="Mesny F."/>
            <person name="Miyauchi S."/>
            <person name="Thiergart T."/>
            <person name="Pickel B."/>
            <person name="Atanasova L."/>
            <person name="Karlsson M."/>
            <person name="Huettel B."/>
            <person name="Barry K.W."/>
            <person name="Haridas S."/>
            <person name="Chen C."/>
            <person name="Bauer D."/>
            <person name="Andreopoulos W."/>
            <person name="Pangilinan J."/>
            <person name="LaButti K."/>
            <person name="Riley R."/>
            <person name="Lipzen A."/>
            <person name="Clum A."/>
            <person name="Drula E."/>
            <person name="Henrissat B."/>
            <person name="Kohler A."/>
            <person name="Grigoriev I.V."/>
            <person name="Martin F.M."/>
            <person name="Hacquard S."/>
        </authorList>
    </citation>
    <scope>NUCLEOTIDE SEQUENCE</scope>
    <source>
        <strain evidence="1">MPI-CAGE-CH-0243</strain>
    </source>
</reference>
<gene>
    <name evidence="1" type="ORF">B0J11DRAFT_576849</name>
</gene>
<sequence>MPLPQDLPHTNVPAENIADIAPIIRDDEPVTFDDSDNNSIASWDVIPSPHHRISSINGPPRWHEEHRNFQGHEFESGWYLAEIPQIPHLDISDGRHHRLDPKAIEFVPAPNTKDRTNPPEILRISQGTVDIVEALLNPPAYTFRQRCMATIQLPWVRKVVGQNLVFDSTPGVNRQVLSKFSPLRTYGLALGLPVEFYRWLGGIEEQARINEFKIPIKRLEQGRATLAEVKEGLTLYEE</sequence>
<proteinExistence type="predicted"/>
<comment type="caution">
    <text evidence="1">The sequence shown here is derived from an EMBL/GenBank/DDBJ whole genome shotgun (WGS) entry which is preliminary data.</text>
</comment>
<dbReference type="AlphaFoldDB" id="A0A9P9ISQ2"/>
<accession>A0A9P9ISQ2</accession>
<keyword evidence="2" id="KW-1185">Reference proteome</keyword>
<protein>
    <submittedName>
        <fullName evidence="1">Uncharacterized protein</fullName>
    </submittedName>
</protein>
<evidence type="ECO:0000313" key="2">
    <source>
        <dbReference type="Proteomes" id="UP000700596"/>
    </source>
</evidence>
<dbReference type="Proteomes" id="UP000700596">
    <property type="component" value="Unassembled WGS sequence"/>
</dbReference>
<dbReference type="OrthoDB" id="3801541at2759"/>
<evidence type="ECO:0000313" key="1">
    <source>
        <dbReference type="EMBL" id="KAH7131897.1"/>
    </source>
</evidence>
<organism evidence="1 2">
    <name type="scientific">Dendryphion nanum</name>
    <dbReference type="NCBI Taxonomy" id="256645"/>
    <lineage>
        <taxon>Eukaryota</taxon>
        <taxon>Fungi</taxon>
        <taxon>Dikarya</taxon>
        <taxon>Ascomycota</taxon>
        <taxon>Pezizomycotina</taxon>
        <taxon>Dothideomycetes</taxon>
        <taxon>Pleosporomycetidae</taxon>
        <taxon>Pleosporales</taxon>
        <taxon>Torulaceae</taxon>
        <taxon>Dendryphion</taxon>
    </lineage>
</organism>